<evidence type="ECO:0000313" key="2">
    <source>
        <dbReference type="Proteomes" id="UP000732399"/>
    </source>
</evidence>
<proteinExistence type="predicted"/>
<evidence type="ECO:0008006" key="3">
    <source>
        <dbReference type="Google" id="ProtNLM"/>
    </source>
</evidence>
<dbReference type="InterPro" id="IPR010466">
    <property type="entry name" value="DUF1058"/>
</dbReference>
<sequence length="120" mass="13286">MRTGPGRNFPASWLYVRPDLPVRVVDAFQDWRKVEDPGGTTGWMLKALVSERRTAIVTAPQPIEMRDRPAGTRVAYRAAPGVVGRVSECGGGWCRFDVKGQAGYVEQRDLWGVEVGETLP</sequence>
<protein>
    <recommendedName>
        <fullName evidence="3">SH3 domain-containing protein</fullName>
    </recommendedName>
</protein>
<comment type="caution">
    <text evidence="1">The sequence shown here is derived from an EMBL/GenBank/DDBJ whole genome shotgun (WGS) entry which is preliminary data.</text>
</comment>
<keyword evidence="2" id="KW-1185">Reference proteome</keyword>
<name>A0ABX1CGF5_9SPHN</name>
<organism evidence="1 2">
    <name type="scientific">Sphingomonas corticis</name>
    <dbReference type="NCBI Taxonomy" id="2722791"/>
    <lineage>
        <taxon>Bacteria</taxon>
        <taxon>Pseudomonadati</taxon>
        <taxon>Pseudomonadota</taxon>
        <taxon>Alphaproteobacteria</taxon>
        <taxon>Sphingomonadales</taxon>
        <taxon>Sphingomonadaceae</taxon>
        <taxon>Sphingomonas</taxon>
    </lineage>
</organism>
<reference evidence="1 2" key="1">
    <citation type="submission" date="2020-03" db="EMBL/GenBank/DDBJ databases">
        <authorList>
            <person name="Wang L."/>
            <person name="He N."/>
            <person name="Li Y."/>
            <person name="Fang Y."/>
            <person name="Zhang F."/>
        </authorList>
    </citation>
    <scope>NUCLEOTIDE SEQUENCE [LARGE SCALE GENOMIC DNA]</scope>
    <source>
        <strain evidence="1 2">36D10-4-7</strain>
    </source>
</reference>
<dbReference type="Proteomes" id="UP000732399">
    <property type="component" value="Unassembled WGS sequence"/>
</dbReference>
<dbReference type="EMBL" id="JAAVJH010000001">
    <property type="protein sequence ID" value="NJR77098.1"/>
    <property type="molecule type" value="Genomic_DNA"/>
</dbReference>
<gene>
    <name evidence="1" type="ORF">HBH26_00530</name>
</gene>
<dbReference type="Pfam" id="PF06347">
    <property type="entry name" value="SH3_4"/>
    <property type="match status" value="2"/>
</dbReference>
<accession>A0ABX1CGF5</accession>
<evidence type="ECO:0000313" key="1">
    <source>
        <dbReference type="EMBL" id="NJR77098.1"/>
    </source>
</evidence>